<protein>
    <submittedName>
        <fullName evidence="2">Uncharacterized protein</fullName>
    </submittedName>
</protein>
<keyword evidence="3" id="KW-1185">Reference proteome</keyword>
<accession>M4TI08</accession>
<keyword evidence="1" id="KW-0812">Transmembrane</keyword>
<keyword evidence="1" id="KW-1133">Transmembrane helix</keyword>
<reference evidence="2 3" key="1">
    <citation type="journal article" date="2013" name="Genome Announc.">
        <title>Complete Genome Sequence of the Pseudomonas fluorescens Bacteriophage UFV-P2.</title>
        <authorList>
            <person name="Eller M.R."/>
            <person name="Salgado R.L."/>
            <person name="Vidigal P.M."/>
            <person name="Alves M.P."/>
            <person name="Dias R.S."/>
            <person name="de Oliveira L.L."/>
            <person name="da Silva C.C."/>
            <person name="de Carvalho A.F."/>
            <person name="De Paula S.O."/>
        </authorList>
    </citation>
    <scope>NUCLEOTIDE SEQUENCE [LARGE SCALE GENOMIC DNA]</scope>
</reference>
<evidence type="ECO:0000313" key="3">
    <source>
        <dbReference type="Proteomes" id="UP000007008"/>
    </source>
</evidence>
<proteinExistence type="predicted"/>
<evidence type="ECO:0000313" key="2">
    <source>
        <dbReference type="EMBL" id="AGH62703.1"/>
    </source>
</evidence>
<dbReference type="EMBL" id="JX863101">
    <property type="protein sequence ID" value="AGH62703.1"/>
    <property type="molecule type" value="Genomic_DNA"/>
</dbReference>
<feature type="transmembrane region" description="Helical" evidence="1">
    <location>
        <begin position="6"/>
        <end position="31"/>
    </location>
</feature>
<sequence length="44" mass="4707">MTIGEGLIVFGALTQLAIIGWLTFPFIHPIVKAHIAGSKVKYGP</sequence>
<dbReference type="KEGG" id="vg:13828885"/>
<dbReference type="GeneID" id="13828885"/>
<organism evidence="2 3">
    <name type="scientific">Pseudomonas phage UFV-P2</name>
    <dbReference type="NCBI Taxonomy" id="1235661"/>
    <lineage>
        <taxon>Viruses</taxon>
        <taxon>Duplodnaviria</taxon>
        <taxon>Heunggongvirae</taxon>
        <taxon>Uroviricota</taxon>
        <taxon>Caudoviricetes</taxon>
        <taxon>Vicosavirus</taxon>
        <taxon>Vicosavirus UFVP2</taxon>
    </lineage>
</organism>
<evidence type="ECO:0000256" key="1">
    <source>
        <dbReference type="SAM" id="Phobius"/>
    </source>
</evidence>
<name>M4TI08_9CAUD</name>
<dbReference type="Proteomes" id="UP000007008">
    <property type="component" value="Segment"/>
</dbReference>
<dbReference type="RefSeq" id="YP_007518461.1">
    <property type="nucleotide sequence ID" value="NC_018850.2"/>
</dbReference>
<keyword evidence="1" id="KW-0472">Membrane</keyword>